<dbReference type="GO" id="GO:0005634">
    <property type="term" value="C:nucleus"/>
    <property type="evidence" value="ECO:0007669"/>
    <property type="project" value="UniProtKB-SubCell"/>
</dbReference>
<dbReference type="AlphaFoldDB" id="A0A369JV03"/>
<protein>
    <submittedName>
        <fullName evidence="6">Transcriptional regulatory protein C1F7.11c</fullName>
    </submittedName>
</protein>
<evidence type="ECO:0000256" key="3">
    <source>
        <dbReference type="ARBA" id="ARBA00023242"/>
    </source>
</evidence>
<dbReference type="STRING" id="39966.A0A369JV03"/>
<dbReference type="PROSITE" id="PS50048">
    <property type="entry name" value="ZN2_CY6_FUNGAL_2"/>
    <property type="match status" value="1"/>
</dbReference>
<feature type="domain" description="Zn(2)-C6 fungal-type" evidence="5">
    <location>
        <begin position="23"/>
        <end position="54"/>
    </location>
</feature>
<organism evidence="6 7">
    <name type="scientific">Hypsizygus marmoreus</name>
    <name type="common">White beech mushroom</name>
    <name type="synonym">Agaricus marmoreus</name>
    <dbReference type="NCBI Taxonomy" id="39966"/>
    <lineage>
        <taxon>Eukaryota</taxon>
        <taxon>Fungi</taxon>
        <taxon>Dikarya</taxon>
        <taxon>Basidiomycota</taxon>
        <taxon>Agaricomycotina</taxon>
        <taxon>Agaricomycetes</taxon>
        <taxon>Agaricomycetidae</taxon>
        <taxon>Agaricales</taxon>
        <taxon>Tricholomatineae</taxon>
        <taxon>Lyophyllaceae</taxon>
        <taxon>Hypsizygus</taxon>
    </lineage>
</organism>
<dbReference type="GO" id="GO:0000981">
    <property type="term" value="F:DNA-binding transcription factor activity, RNA polymerase II-specific"/>
    <property type="evidence" value="ECO:0007669"/>
    <property type="project" value="InterPro"/>
</dbReference>
<dbReference type="InterPro" id="IPR007219">
    <property type="entry name" value="XnlR_reg_dom"/>
</dbReference>
<evidence type="ECO:0000313" key="7">
    <source>
        <dbReference type="Proteomes" id="UP000076154"/>
    </source>
</evidence>
<evidence type="ECO:0000259" key="5">
    <source>
        <dbReference type="PROSITE" id="PS50048"/>
    </source>
</evidence>
<evidence type="ECO:0000313" key="6">
    <source>
        <dbReference type="EMBL" id="RDB25040.1"/>
    </source>
</evidence>
<accession>A0A369JV03</accession>
<dbReference type="InParanoid" id="A0A369JV03"/>
<keyword evidence="2" id="KW-0479">Metal-binding</keyword>
<feature type="region of interest" description="Disordered" evidence="4">
    <location>
        <begin position="98"/>
        <end position="153"/>
    </location>
</feature>
<dbReference type="PROSITE" id="PS00463">
    <property type="entry name" value="ZN2_CY6_FUNGAL_1"/>
    <property type="match status" value="1"/>
</dbReference>
<dbReference type="Pfam" id="PF00172">
    <property type="entry name" value="Zn_clus"/>
    <property type="match status" value="1"/>
</dbReference>
<dbReference type="SMART" id="SM00906">
    <property type="entry name" value="Fungal_trans"/>
    <property type="match status" value="1"/>
</dbReference>
<evidence type="ECO:0000256" key="1">
    <source>
        <dbReference type="ARBA" id="ARBA00004123"/>
    </source>
</evidence>
<proteinExistence type="predicted"/>
<feature type="compositionally biased region" description="Polar residues" evidence="4">
    <location>
        <begin position="98"/>
        <end position="108"/>
    </location>
</feature>
<dbReference type="GO" id="GO:0006351">
    <property type="term" value="P:DNA-templated transcription"/>
    <property type="evidence" value="ECO:0007669"/>
    <property type="project" value="InterPro"/>
</dbReference>
<dbReference type="GO" id="GO:0008270">
    <property type="term" value="F:zinc ion binding"/>
    <property type="evidence" value="ECO:0007669"/>
    <property type="project" value="InterPro"/>
</dbReference>
<dbReference type="Proteomes" id="UP000076154">
    <property type="component" value="Unassembled WGS sequence"/>
</dbReference>
<dbReference type="InterPro" id="IPR001138">
    <property type="entry name" value="Zn2Cys6_DnaBD"/>
</dbReference>
<keyword evidence="7" id="KW-1185">Reference proteome</keyword>
<dbReference type="PANTHER" id="PTHR31001">
    <property type="entry name" value="UNCHARACTERIZED TRANSCRIPTIONAL REGULATORY PROTEIN"/>
    <property type="match status" value="1"/>
</dbReference>
<dbReference type="InterPro" id="IPR036864">
    <property type="entry name" value="Zn2-C6_fun-type_DNA-bd_sf"/>
</dbReference>
<evidence type="ECO:0000256" key="4">
    <source>
        <dbReference type="SAM" id="MobiDB-lite"/>
    </source>
</evidence>
<dbReference type="InterPro" id="IPR050613">
    <property type="entry name" value="Sec_Metabolite_Reg"/>
</dbReference>
<dbReference type="OrthoDB" id="3364175at2759"/>
<evidence type="ECO:0000256" key="2">
    <source>
        <dbReference type="ARBA" id="ARBA00022723"/>
    </source>
</evidence>
<name>A0A369JV03_HYPMA</name>
<dbReference type="GO" id="GO:0003677">
    <property type="term" value="F:DNA binding"/>
    <property type="evidence" value="ECO:0007669"/>
    <property type="project" value="InterPro"/>
</dbReference>
<dbReference type="PANTHER" id="PTHR31001:SF87">
    <property type="entry name" value="COL-21"/>
    <property type="match status" value="1"/>
</dbReference>
<dbReference type="Pfam" id="PF04082">
    <property type="entry name" value="Fungal_trans"/>
    <property type="match status" value="1"/>
</dbReference>
<gene>
    <name evidence="6" type="ORF">Hypma_007486</name>
</gene>
<reference evidence="6" key="1">
    <citation type="submission" date="2018-04" db="EMBL/GenBank/DDBJ databases">
        <title>Whole genome sequencing of Hypsizygus marmoreus.</title>
        <authorList>
            <person name="Choi I.-G."/>
            <person name="Min B."/>
            <person name="Kim J.-G."/>
            <person name="Kim S."/>
            <person name="Oh Y.-L."/>
            <person name="Kong W.-S."/>
            <person name="Park H."/>
            <person name="Jeong J."/>
            <person name="Song E.-S."/>
        </authorList>
    </citation>
    <scope>NUCLEOTIDE SEQUENCE [LARGE SCALE GENOMIC DNA]</scope>
    <source>
        <strain evidence="6">51987-8</strain>
    </source>
</reference>
<dbReference type="CDD" id="cd12148">
    <property type="entry name" value="fungal_TF_MHR"/>
    <property type="match status" value="1"/>
</dbReference>
<feature type="compositionally biased region" description="Low complexity" evidence="4">
    <location>
        <begin position="119"/>
        <end position="142"/>
    </location>
</feature>
<dbReference type="SUPFAM" id="SSF57701">
    <property type="entry name" value="Zn2/Cys6 DNA-binding domain"/>
    <property type="match status" value="1"/>
</dbReference>
<dbReference type="Gene3D" id="4.10.240.10">
    <property type="entry name" value="Zn(2)-C6 fungal-type DNA-binding domain"/>
    <property type="match status" value="1"/>
</dbReference>
<comment type="caution">
    <text evidence="6">The sequence shown here is derived from an EMBL/GenBank/DDBJ whole genome shotgun (WGS) entry which is preliminary data.</text>
</comment>
<dbReference type="SMART" id="SM00066">
    <property type="entry name" value="GAL4"/>
    <property type="match status" value="1"/>
</dbReference>
<dbReference type="EMBL" id="LUEZ02000041">
    <property type="protein sequence ID" value="RDB25040.1"/>
    <property type="molecule type" value="Genomic_DNA"/>
</dbReference>
<sequence>MNTKDKPSGSGKEKKTRRRLRLSCVECTKRRQKCDRKYPCSLCVSRGVPHLCRWETVPLARPAPARPPTTPDAQTQDPTVEELLARIAVLEKALENQNTTQATVQTKVEPTGDSIFGNSPSGSSTLTSTDTTSPCTSPYPDTQSLSPSPDTCVEDDVEPPFTVRSLLEPSVYATTSTLAQLSLGHHGEYIGRGSLICALHSISTGKTSRFLYAKSTDSTSAYREKTHELMSNSLVVRVEELIRNIPPVPITSALLQGFFAENNCRFGIPEEWFRGACSQMWSVLEYPGPHGVQINANWLCLLFGVLAYAPKKTLEGQPEDMNAECSDHYFTCAMTARRIAEDDHLNKPNLSLMVSAADGTVLSCLAVPLLCSYLSQKGRVSEAWKLVGNGIRNALAVGMHRDPEWKQWQVMSTDEVLLRRRAWWGLFIWDKLYSYLLGRPQMIRSAIYDVALPNPVEPDGTRNAFNSVQLMFIQLASLLSEALEKCFTVIYPSCTTFLEMDARLDQWEENLPPEYQQNQDTSDIDPADLPVINHQRHAILTWYLLCRAKLNIAAITGTGRPRQLRVNIFECRRLCVVLSMRLIQLQCETYEYATQYRAEHGGAEPPFPDRSWYFEGCFSLFEGTVALITTLTRYPWKEKTAEAEVLVDRAIDVLAQVVREEQGKRGEVARMATEVLGALRQESWWRAQTSNGSTPSVHDQTTYLPSILSTAFNTMDVRYDWFANTAYSTLFGLSPQHRFAIPSDPSFVSTGTSADAGLDGVDIHMKDVPRNP</sequence>
<keyword evidence="3" id="KW-0539">Nucleus</keyword>
<comment type="subcellular location">
    <subcellularLocation>
        <location evidence="1">Nucleus</location>
    </subcellularLocation>
</comment>